<proteinExistence type="predicted"/>
<organism evidence="3 4">
    <name type="scientific">Bartonella alsatica IBS 382</name>
    <dbReference type="NCBI Taxonomy" id="1094551"/>
    <lineage>
        <taxon>Bacteria</taxon>
        <taxon>Pseudomonadati</taxon>
        <taxon>Pseudomonadota</taxon>
        <taxon>Alphaproteobacteria</taxon>
        <taxon>Hyphomicrobiales</taxon>
        <taxon>Bartonellaceae</taxon>
        <taxon>Bartonella</taxon>
    </lineage>
</organism>
<evidence type="ECO:0000313" key="3">
    <source>
        <dbReference type="EMBL" id="EJF75979.1"/>
    </source>
</evidence>
<feature type="domain" description="Plasmid replication protein C N-terminal" evidence="2">
    <location>
        <begin position="8"/>
        <end position="89"/>
    </location>
</feature>
<dbReference type="eggNOG" id="COG0640">
    <property type="taxonomic scope" value="Bacteria"/>
</dbReference>
<dbReference type="Proteomes" id="UP000008761">
    <property type="component" value="Unassembled WGS sequence"/>
</dbReference>
<dbReference type="Pfam" id="PF03428">
    <property type="entry name" value="RP-C"/>
    <property type="match status" value="1"/>
</dbReference>
<dbReference type="InterPro" id="IPR005090">
    <property type="entry name" value="RepC_N"/>
</dbReference>
<comment type="caution">
    <text evidence="3">The sequence shown here is derived from an EMBL/GenBank/DDBJ whole genome shotgun (WGS) entry which is preliminary data.</text>
</comment>
<keyword evidence="1" id="KW-1133">Transmembrane helix</keyword>
<dbReference type="HOGENOM" id="CLU_1977215_0_0_5"/>
<protein>
    <recommendedName>
        <fullName evidence="2">Plasmid replication protein C N-terminal domain-containing protein</fullName>
    </recommendedName>
</protein>
<evidence type="ECO:0000259" key="2">
    <source>
        <dbReference type="Pfam" id="PF03428"/>
    </source>
</evidence>
<accession>J0Q0E0</accession>
<dbReference type="EMBL" id="AIME01000002">
    <property type="protein sequence ID" value="EJF75979.1"/>
    <property type="molecule type" value="Genomic_DNA"/>
</dbReference>
<dbReference type="PATRIC" id="fig|1094551.3.peg.107"/>
<sequence length="126" mass="14096">MVKKISGRRIDAHHIEFRKLAETAEIGSVSRGQLIGLAKNMKKTGLVKKPEGELLLELLDTASRDSFEKGGVPIVFKSNKRLRFQIKRSGHVLVFYFHAFMIIVLLLCASLVTLNAILYVTIAMIS</sequence>
<reference evidence="3 4" key="1">
    <citation type="submission" date="2012-03" db="EMBL/GenBank/DDBJ databases">
        <title>The Genome Sequence of Bartonella alsatica IBS 382.</title>
        <authorList>
            <consortium name="The Broad Institute Genome Sequencing Platform"/>
            <consortium name="The Broad Institute Genome Sequencing Center for Infectious Disease"/>
            <person name="Feldgarden M."/>
            <person name="Kirby J."/>
            <person name="Kosoy M."/>
            <person name="Birtles R."/>
            <person name="Probert W.S."/>
            <person name="Chiaraviglio L."/>
            <person name="Young S.K."/>
            <person name="Zeng Q."/>
            <person name="Gargeya S."/>
            <person name="Fitzgerald M."/>
            <person name="Haas B."/>
            <person name="Abouelleil A."/>
            <person name="Alvarado L."/>
            <person name="Arachchi H.M."/>
            <person name="Berlin A."/>
            <person name="Chapman S.B."/>
            <person name="Gearin G."/>
            <person name="Goldberg J."/>
            <person name="Griggs A."/>
            <person name="Gujja S."/>
            <person name="Hansen M."/>
            <person name="Heiman D."/>
            <person name="Howarth C."/>
            <person name="Larimer J."/>
            <person name="Lui A."/>
            <person name="MacDonald P.J.P."/>
            <person name="McCowen C."/>
            <person name="Montmayeur A."/>
            <person name="Murphy C."/>
            <person name="Neiman D."/>
            <person name="Pearson M."/>
            <person name="Priest M."/>
            <person name="Roberts A."/>
            <person name="Saif S."/>
            <person name="Shea T."/>
            <person name="Sisk P."/>
            <person name="Stolte C."/>
            <person name="Sykes S."/>
            <person name="Wortman J."/>
            <person name="Nusbaum C."/>
            <person name="Birren B."/>
        </authorList>
    </citation>
    <scope>NUCLEOTIDE SEQUENCE [LARGE SCALE GENOMIC DNA]</scope>
    <source>
        <strain evidence="3 4">IBS 382</strain>
    </source>
</reference>
<dbReference type="AlphaFoldDB" id="J0Q0E0"/>
<name>J0Q0E0_9HYPH</name>
<dbReference type="RefSeq" id="WP_005864590.1">
    <property type="nucleotide sequence ID" value="NZ_JH725020.1"/>
</dbReference>
<gene>
    <name evidence="3" type="ORF">MEC_00088</name>
</gene>
<dbReference type="STRING" id="1094551.MEC_00088"/>
<evidence type="ECO:0000313" key="4">
    <source>
        <dbReference type="Proteomes" id="UP000008761"/>
    </source>
</evidence>
<evidence type="ECO:0000256" key="1">
    <source>
        <dbReference type="SAM" id="Phobius"/>
    </source>
</evidence>
<keyword evidence="1" id="KW-0472">Membrane</keyword>
<keyword evidence="1" id="KW-0812">Transmembrane</keyword>
<feature type="transmembrane region" description="Helical" evidence="1">
    <location>
        <begin position="93"/>
        <end position="125"/>
    </location>
</feature>